<dbReference type="RefSeq" id="WP_093884843.1">
    <property type="nucleotide sequence ID" value="NZ_FOBS01000045.1"/>
</dbReference>
<accession>A0A1H8B1Q1</accession>
<protein>
    <submittedName>
        <fullName evidence="1">Uncharacterized protein</fullName>
    </submittedName>
</protein>
<name>A0A1H8B1Q1_9BACT</name>
<sequence length="163" mass="18108">MAGNNRWNWLLGIGFVIAILALASCYPKRVGPVGMSGDRLAWTQMSIDQKKKHMEDVVLPRAAQVFRTWRPHHYSRIDCTLCHGPDPVAVNFRMPGAHLPRLSGELLLGPEFAKHPDTTRLKLDSLVPAMSEALGLKSFSIITRRGFGCYSCHLGPGGPMFRN</sequence>
<gene>
    <name evidence="1" type="ORF">SAMN04489760_1458</name>
</gene>
<evidence type="ECO:0000313" key="1">
    <source>
        <dbReference type="EMBL" id="SEM76901.1"/>
    </source>
</evidence>
<dbReference type="PROSITE" id="PS51257">
    <property type="entry name" value="PROKAR_LIPOPROTEIN"/>
    <property type="match status" value="1"/>
</dbReference>
<proteinExistence type="predicted"/>
<dbReference type="InterPro" id="IPR036280">
    <property type="entry name" value="Multihaem_cyt_sf"/>
</dbReference>
<dbReference type="OrthoDB" id="5513386at2"/>
<evidence type="ECO:0000313" key="2">
    <source>
        <dbReference type="Proteomes" id="UP000198744"/>
    </source>
</evidence>
<dbReference type="Proteomes" id="UP000198744">
    <property type="component" value="Unassembled WGS sequence"/>
</dbReference>
<dbReference type="EMBL" id="FOBS01000045">
    <property type="protein sequence ID" value="SEM76901.1"/>
    <property type="molecule type" value="Genomic_DNA"/>
</dbReference>
<reference evidence="1 2" key="1">
    <citation type="submission" date="2016-10" db="EMBL/GenBank/DDBJ databases">
        <authorList>
            <person name="de Groot N.N."/>
        </authorList>
    </citation>
    <scope>NUCLEOTIDE SEQUENCE [LARGE SCALE GENOMIC DNA]</scope>
    <source>
        <strain evidence="1 2">DSM 8423</strain>
    </source>
</reference>
<organism evidence="1 2">
    <name type="scientific">Syntrophus gentianae</name>
    <dbReference type="NCBI Taxonomy" id="43775"/>
    <lineage>
        <taxon>Bacteria</taxon>
        <taxon>Pseudomonadati</taxon>
        <taxon>Thermodesulfobacteriota</taxon>
        <taxon>Syntrophia</taxon>
        <taxon>Syntrophales</taxon>
        <taxon>Syntrophaceae</taxon>
        <taxon>Syntrophus</taxon>
    </lineage>
</organism>
<dbReference type="SUPFAM" id="SSF48695">
    <property type="entry name" value="Multiheme cytochromes"/>
    <property type="match status" value="1"/>
</dbReference>
<keyword evidence="2" id="KW-1185">Reference proteome</keyword>
<dbReference type="AlphaFoldDB" id="A0A1H8B1Q1"/>